<proteinExistence type="predicted"/>
<evidence type="ECO:0000256" key="1">
    <source>
        <dbReference type="SAM" id="MobiDB-lite"/>
    </source>
</evidence>
<dbReference type="EMBL" id="HACA01005457">
    <property type="protein sequence ID" value="CDW22818.1"/>
    <property type="molecule type" value="Transcribed_RNA"/>
</dbReference>
<reference evidence="2" key="1">
    <citation type="submission" date="2014-05" db="EMBL/GenBank/DDBJ databases">
        <authorList>
            <person name="Chronopoulou M."/>
        </authorList>
    </citation>
    <scope>NUCLEOTIDE SEQUENCE</scope>
    <source>
        <tissue evidence="2">Whole organism</tissue>
    </source>
</reference>
<organism evidence="2">
    <name type="scientific">Lepeophtheirus salmonis</name>
    <name type="common">Salmon louse</name>
    <name type="synonym">Caligus salmonis</name>
    <dbReference type="NCBI Taxonomy" id="72036"/>
    <lineage>
        <taxon>Eukaryota</taxon>
        <taxon>Metazoa</taxon>
        <taxon>Ecdysozoa</taxon>
        <taxon>Arthropoda</taxon>
        <taxon>Crustacea</taxon>
        <taxon>Multicrustacea</taxon>
        <taxon>Hexanauplia</taxon>
        <taxon>Copepoda</taxon>
        <taxon>Siphonostomatoida</taxon>
        <taxon>Caligidae</taxon>
        <taxon>Lepeophtheirus</taxon>
    </lineage>
</organism>
<feature type="compositionally biased region" description="Basic and acidic residues" evidence="1">
    <location>
        <begin position="13"/>
        <end position="22"/>
    </location>
</feature>
<name>A0A0K2T9Y0_LEPSM</name>
<feature type="compositionally biased region" description="Acidic residues" evidence="1">
    <location>
        <begin position="1"/>
        <end position="12"/>
    </location>
</feature>
<dbReference type="OrthoDB" id="3633556at2759"/>
<evidence type="ECO:0000313" key="2">
    <source>
        <dbReference type="EMBL" id="CDW22818.1"/>
    </source>
</evidence>
<sequence>MDETETEEEDEKDLSNNEETSRKSSTVSMHNKEHLKLSKNIINTGPTLSPAHEKISRT</sequence>
<protein>
    <submittedName>
        <fullName evidence="2">Uncharacterized protein</fullName>
    </submittedName>
</protein>
<dbReference type="AlphaFoldDB" id="A0A0K2T9Y0"/>
<feature type="region of interest" description="Disordered" evidence="1">
    <location>
        <begin position="1"/>
        <end position="58"/>
    </location>
</feature>
<accession>A0A0K2T9Y0</accession>